<accession>A0AAW2H928</accession>
<comment type="caution">
    <text evidence="1">The sequence shown here is derived from an EMBL/GenBank/DDBJ whole genome shotgun (WGS) entry which is preliminary data.</text>
</comment>
<organism evidence="1">
    <name type="scientific">Menopon gallinae</name>
    <name type="common">poultry shaft louse</name>
    <dbReference type="NCBI Taxonomy" id="328185"/>
    <lineage>
        <taxon>Eukaryota</taxon>
        <taxon>Metazoa</taxon>
        <taxon>Ecdysozoa</taxon>
        <taxon>Arthropoda</taxon>
        <taxon>Hexapoda</taxon>
        <taxon>Insecta</taxon>
        <taxon>Pterygota</taxon>
        <taxon>Neoptera</taxon>
        <taxon>Paraneoptera</taxon>
        <taxon>Psocodea</taxon>
        <taxon>Troctomorpha</taxon>
        <taxon>Phthiraptera</taxon>
        <taxon>Amblycera</taxon>
        <taxon>Menoponidae</taxon>
        <taxon>Menopon</taxon>
    </lineage>
</organism>
<proteinExistence type="predicted"/>
<reference evidence="1" key="1">
    <citation type="journal article" date="2024" name="Gigascience">
        <title>Chromosome-level genome of the poultry shaft louse Menopon gallinae provides insight into the host-switching and adaptive evolution of parasitic lice.</title>
        <authorList>
            <person name="Xu Y."/>
            <person name="Ma L."/>
            <person name="Liu S."/>
            <person name="Liang Y."/>
            <person name="Liu Q."/>
            <person name="He Z."/>
            <person name="Tian L."/>
            <person name="Duan Y."/>
            <person name="Cai W."/>
            <person name="Li H."/>
            <person name="Song F."/>
        </authorList>
    </citation>
    <scope>NUCLEOTIDE SEQUENCE</scope>
    <source>
        <strain evidence="1">Cailab_2023a</strain>
    </source>
</reference>
<dbReference type="EMBL" id="JARGDH010000006">
    <property type="protein sequence ID" value="KAL0266216.1"/>
    <property type="molecule type" value="Genomic_DNA"/>
</dbReference>
<evidence type="ECO:0000313" key="1">
    <source>
        <dbReference type="EMBL" id="KAL0266216.1"/>
    </source>
</evidence>
<name>A0AAW2H928_9NEOP</name>
<gene>
    <name evidence="1" type="ORF">PYX00_011934</name>
</gene>
<dbReference type="SUPFAM" id="SSF88874">
    <property type="entry name" value="Receptor-binding domain of short tail fibre protein gp12"/>
    <property type="match status" value="1"/>
</dbReference>
<sequence length="367" mass="40985">MSLSHSEVEEILHLLSAEGFRFVFDTKQELEVQDLVLKRGELLIVEQEKGVCLKIGNGVDAVPLLPSISSSTLAQFHSSDSAEKQAKKLWQELQSSARMYEVISKTMPKAIQEVFMAQKPENFTFFLGEEMPKKSALYQFMAKVPDLRGCFLRNFDHGAGIDPQGNRWAGSLQQDALQQHAHQIEGKRHLLQASAGSVSFKILHNEGAMETLEYAQAMNALAFPAMKNKAINAQLLKKIVQEAGLCLQIPCENSQALTKWIALAGEPIWLEDKKALCLGDGKTPAEQLRALGTSLESFAPGESAPWLARRLWKELQSSARLYELIFKLLPVQIHTSVMHRLNVLMGIGKKMPFKITSTLYRPFLLVA</sequence>
<dbReference type="AlphaFoldDB" id="A0AAW2H928"/>
<protein>
    <submittedName>
        <fullName evidence="1">Uncharacterized protein</fullName>
    </submittedName>
</protein>